<protein>
    <submittedName>
        <fullName evidence="5">Helix-turn-helix transcriptional regulator</fullName>
    </submittedName>
</protein>
<keyword evidence="6" id="KW-1185">Reference proteome</keyword>
<dbReference type="InterPro" id="IPR036390">
    <property type="entry name" value="WH_DNA-bd_sf"/>
</dbReference>
<dbReference type="PANTHER" id="PTHR33204:SF37">
    <property type="entry name" value="HTH-TYPE TRANSCRIPTIONAL REGULATOR YODB"/>
    <property type="match status" value="1"/>
</dbReference>
<keyword evidence="1" id="KW-0805">Transcription regulation</keyword>
<evidence type="ECO:0000313" key="5">
    <source>
        <dbReference type="EMBL" id="MDE1207172.1"/>
    </source>
</evidence>
<dbReference type="PROSITE" id="PS51118">
    <property type="entry name" value="HTH_HXLR"/>
    <property type="match status" value="1"/>
</dbReference>
<sequence length="136" mass="15763">MNYLFGFILKITTTIFVVNYKNCSFESNMNIPKPGKSVRGSKSGKPIMALFDLLGRNWTMSIIWHLNDAPKSFSDLEKLCNDISPTTLNTRLKELQKTFIIEKVVEGYKLTDIGEELFVLFEPLREWSSKWSEKFN</sequence>
<dbReference type="Pfam" id="PF01638">
    <property type="entry name" value="HxlR"/>
    <property type="match status" value="1"/>
</dbReference>
<proteinExistence type="predicted"/>
<accession>A0A9X4EUZ6</accession>
<dbReference type="InterPro" id="IPR011991">
    <property type="entry name" value="ArsR-like_HTH"/>
</dbReference>
<dbReference type="CDD" id="cd00090">
    <property type="entry name" value="HTH_ARSR"/>
    <property type="match status" value="1"/>
</dbReference>
<dbReference type="Gene3D" id="1.10.10.10">
    <property type="entry name" value="Winged helix-like DNA-binding domain superfamily/Winged helix DNA-binding domain"/>
    <property type="match status" value="1"/>
</dbReference>
<evidence type="ECO:0000256" key="3">
    <source>
        <dbReference type="ARBA" id="ARBA00023163"/>
    </source>
</evidence>
<dbReference type="EMBL" id="JAIWJY010000006">
    <property type="protein sequence ID" value="MDE1207172.1"/>
    <property type="molecule type" value="Genomic_DNA"/>
</dbReference>
<gene>
    <name evidence="5" type="ORF">LCI24_10245</name>
</gene>
<dbReference type="SUPFAM" id="SSF46785">
    <property type="entry name" value="Winged helix' DNA-binding domain"/>
    <property type="match status" value="1"/>
</dbReference>
<dbReference type="GO" id="GO:0003677">
    <property type="term" value="F:DNA binding"/>
    <property type="evidence" value="ECO:0007669"/>
    <property type="project" value="UniProtKB-KW"/>
</dbReference>
<keyword evidence="2" id="KW-0238">DNA-binding</keyword>
<dbReference type="AlphaFoldDB" id="A0A9X4EUZ6"/>
<dbReference type="InterPro" id="IPR002577">
    <property type="entry name" value="HTH_HxlR"/>
</dbReference>
<name>A0A9X4EUZ6_9FLAO</name>
<evidence type="ECO:0000256" key="1">
    <source>
        <dbReference type="ARBA" id="ARBA00023015"/>
    </source>
</evidence>
<feature type="domain" description="HTH hxlR-type" evidence="4">
    <location>
        <begin position="45"/>
        <end position="136"/>
    </location>
</feature>
<dbReference type="Proteomes" id="UP001149303">
    <property type="component" value="Unassembled WGS sequence"/>
</dbReference>
<dbReference type="InterPro" id="IPR036388">
    <property type="entry name" value="WH-like_DNA-bd_sf"/>
</dbReference>
<dbReference type="PANTHER" id="PTHR33204">
    <property type="entry name" value="TRANSCRIPTIONAL REGULATOR, MARR FAMILY"/>
    <property type="match status" value="1"/>
</dbReference>
<dbReference type="RefSeq" id="WP_274640296.1">
    <property type="nucleotide sequence ID" value="NZ_JAIWJY010000006.1"/>
</dbReference>
<evidence type="ECO:0000313" key="6">
    <source>
        <dbReference type="Proteomes" id="UP001149303"/>
    </source>
</evidence>
<keyword evidence="3" id="KW-0804">Transcription</keyword>
<dbReference type="GO" id="GO:0006355">
    <property type="term" value="P:regulation of DNA-templated transcription"/>
    <property type="evidence" value="ECO:0007669"/>
    <property type="project" value="UniProtKB-ARBA"/>
</dbReference>
<comment type="caution">
    <text evidence="5">The sequence shown here is derived from an EMBL/GenBank/DDBJ whole genome shotgun (WGS) entry which is preliminary data.</text>
</comment>
<evidence type="ECO:0000256" key="2">
    <source>
        <dbReference type="ARBA" id="ARBA00023125"/>
    </source>
</evidence>
<reference evidence="5" key="1">
    <citation type="submission" date="2021-09" db="EMBL/GenBank/DDBJ databases">
        <authorList>
            <person name="Smyrli M."/>
        </authorList>
    </citation>
    <scope>NUCLEOTIDE SEQUENCE</scope>
    <source>
        <strain evidence="5">LAR25</strain>
    </source>
</reference>
<evidence type="ECO:0000259" key="4">
    <source>
        <dbReference type="PROSITE" id="PS51118"/>
    </source>
</evidence>
<organism evidence="5 6">
    <name type="scientific">Tenacibaculum larymnensis</name>
    <dbReference type="NCBI Taxonomy" id="2878201"/>
    <lineage>
        <taxon>Bacteria</taxon>
        <taxon>Pseudomonadati</taxon>
        <taxon>Bacteroidota</taxon>
        <taxon>Flavobacteriia</taxon>
        <taxon>Flavobacteriales</taxon>
        <taxon>Flavobacteriaceae</taxon>
        <taxon>Tenacibaculum</taxon>
    </lineage>
</organism>